<dbReference type="AlphaFoldDB" id="A0A1S7PSX6"/>
<evidence type="ECO:0000313" key="3">
    <source>
        <dbReference type="Proteomes" id="UP000191988"/>
    </source>
</evidence>
<protein>
    <submittedName>
        <fullName evidence="2">Uncharacterized protein</fullName>
    </submittedName>
</protein>
<dbReference type="Proteomes" id="UP000191988">
    <property type="component" value="Unassembled WGS sequence"/>
</dbReference>
<sequence length="70" mass="8523">MCLDRSGTHIRVEQAGHSRSYRQERETQSIPDSAFRREREEDVHELYERRLSADEKPGWRHRDMWSDDHV</sequence>
<feature type="compositionally biased region" description="Basic and acidic residues" evidence="1">
    <location>
        <begin position="1"/>
        <end position="27"/>
    </location>
</feature>
<gene>
    <name evidence="2" type="ORF">AGR3A_Cc30004</name>
</gene>
<proteinExistence type="predicted"/>
<feature type="region of interest" description="Disordered" evidence="1">
    <location>
        <begin position="1"/>
        <end position="39"/>
    </location>
</feature>
<accession>A0A1S7PSX6</accession>
<dbReference type="EMBL" id="FBWK01000023">
    <property type="protein sequence ID" value="CUX25547.1"/>
    <property type="molecule type" value="Genomic_DNA"/>
</dbReference>
<organism evidence="2 3">
    <name type="scientific">Agrobacterium tomkonis CFBP 6623</name>
    <dbReference type="NCBI Taxonomy" id="1183432"/>
    <lineage>
        <taxon>Bacteria</taxon>
        <taxon>Pseudomonadati</taxon>
        <taxon>Pseudomonadota</taxon>
        <taxon>Alphaproteobacteria</taxon>
        <taxon>Hyphomicrobiales</taxon>
        <taxon>Rhizobiaceae</taxon>
        <taxon>Rhizobium/Agrobacterium group</taxon>
        <taxon>Agrobacterium</taxon>
        <taxon>Agrobacterium tumefaciens complex</taxon>
    </lineage>
</organism>
<dbReference type="STRING" id="1183432.AGR3A_Cc30004"/>
<evidence type="ECO:0000313" key="2">
    <source>
        <dbReference type="EMBL" id="CUX25547.1"/>
    </source>
</evidence>
<name>A0A1S7PSX6_9HYPH</name>
<reference evidence="3" key="1">
    <citation type="submission" date="2016-01" db="EMBL/GenBank/DDBJ databases">
        <authorList>
            <person name="Regsiter A."/>
            <person name="william w."/>
        </authorList>
    </citation>
    <scope>NUCLEOTIDE SEQUENCE [LARGE SCALE GENOMIC DNA]</scope>
    <source>
        <strain evidence="3">CFBP 6623</strain>
    </source>
</reference>
<evidence type="ECO:0000256" key="1">
    <source>
        <dbReference type="SAM" id="MobiDB-lite"/>
    </source>
</evidence>
<keyword evidence="3" id="KW-1185">Reference proteome</keyword>